<proteinExistence type="predicted"/>
<feature type="non-terminal residue" evidence="1">
    <location>
        <position position="1"/>
    </location>
</feature>
<evidence type="ECO:0000313" key="2">
    <source>
        <dbReference type="Proteomes" id="UP000002817"/>
    </source>
</evidence>
<dbReference type="EMBL" id="AFWH01000065">
    <property type="protein sequence ID" value="EGU46348.1"/>
    <property type="molecule type" value="Genomic_DNA"/>
</dbReference>
<name>F9SXX6_VIBOR</name>
<dbReference type="Proteomes" id="UP000002817">
    <property type="component" value="Unassembled WGS sequence"/>
</dbReference>
<organism evidence="1 2">
    <name type="scientific">Vibrio orientalis CIP 102891 = ATCC 33934</name>
    <dbReference type="NCBI Taxonomy" id="675816"/>
    <lineage>
        <taxon>Bacteria</taxon>
        <taxon>Pseudomonadati</taxon>
        <taxon>Pseudomonadota</taxon>
        <taxon>Gammaproteobacteria</taxon>
        <taxon>Vibrionales</taxon>
        <taxon>Vibrionaceae</taxon>
        <taxon>Vibrio</taxon>
        <taxon>Vibrio oreintalis group</taxon>
    </lineage>
</organism>
<comment type="caution">
    <text evidence="1">The sequence shown here is derived from an EMBL/GenBank/DDBJ whole genome shotgun (WGS) entry which is preliminary data.</text>
</comment>
<evidence type="ECO:0000313" key="1">
    <source>
        <dbReference type="EMBL" id="EGU46348.1"/>
    </source>
</evidence>
<dbReference type="AlphaFoldDB" id="F9SXX6"/>
<sequence>QHFSLALVSQSTQPIGVDSKLLAPPLLSGEE</sequence>
<gene>
    <name evidence="1" type="ORF">VIOR3934_06114</name>
</gene>
<reference evidence="1 2" key="1">
    <citation type="journal article" date="2012" name="Int. J. Syst. Evol. Microbiol.">
        <title>Vibrio caribbeanicus sp. nov., isolated from the marine sponge Scleritoderma cyanea.</title>
        <authorList>
            <person name="Hoffmann M."/>
            <person name="Monday S.R."/>
            <person name="Allard M.W."/>
            <person name="Strain E.A."/>
            <person name="Whittaker P."/>
            <person name="Naum M."/>
            <person name="McCarthy P.J."/>
            <person name="Lopez J.V."/>
            <person name="Fischer M."/>
            <person name="Brown E.W."/>
        </authorList>
    </citation>
    <scope>NUCLEOTIDE SEQUENCE [LARGE SCALE GENOMIC DNA]</scope>
    <source>
        <strain evidence="2">CIP 102891 / ATCC 33934</strain>
    </source>
</reference>
<accession>F9SXX6</accession>
<protein>
    <submittedName>
        <fullName evidence="1">Uncharacterized protein</fullName>
    </submittedName>
</protein>